<evidence type="ECO:0000313" key="2">
    <source>
        <dbReference type="EMBL" id="MEE2061805.1"/>
    </source>
</evidence>
<dbReference type="RefSeq" id="WP_330136945.1">
    <property type="nucleotide sequence ID" value="NZ_JAUTXY010000022.1"/>
</dbReference>
<evidence type="ECO:0000313" key="3">
    <source>
        <dbReference type="Proteomes" id="UP001336020"/>
    </source>
</evidence>
<feature type="region of interest" description="Disordered" evidence="1">
    <location>
        <begin position="88"/>
        <end position="131"/>
    </location>
</feature>
<protein>
    <recommendedName>
        <fullName evidence="4">Sigma-70-like protein</fullName>
    </recommendedName>
</protein>
<organism evidence="2 3">
    <name type="scientific">Rhodococcus artemisiae</name>
    <dbReference type="NCBI Taxonomy" id="714159"/>
    <lineage>
        <taxon>Bacteria</taxon>
        <taxon>Bacillati</taxon>
        <taxon>Actinomycetota</taxon>
        <taxon>Actinomycetes</taxon>
        <taxon>Mycobacteriales</taxon>
        <taxon>Nocardiaceae</taxon>
        <taxon>Rhodococcus</taxon>
    </lineage>
</organism>
<comment type="caution">
    <text evidence="2">The sequence shown here is derived from an EMBL/GenBank/DDBJ whole genome shotgun (WGS) entry which is preliminary data.</text>
</comment>
<proteinExistence type="predicted"/>
<reference evidence="2 3" key="1">
    <citation type="submission" date="2023-07" db="EMBL/GenBank/DDBJ databases">
        <authorList>
            <person name="Girao M."/>
            <person name="Carvalho M.F."/>
        </authorList>
    </citation>
    <scope>NUCLEOTIDE SEQUENCE [LARGE SCALE GENOMIC DNA]</scope>
    <source>
        <strain evidence="2 3">YIM65754</strain>
    </source>
</reference>
<evidence type="ECO:0008006" key="4">
    <source>
        <dbReference type="Google" id="ProtNLM"/>
    </source>
</evidence>
<accession>A0ABU7LJR3</accession>
<dbReference type="Proteomes" id="UP001336020">
    <property type="component" value="Unassembled WGS sequence"/>
</dbReference>
<sequence>MAERKKREKEISDKLEEFIAAGLLIDDAEKQRDEAITRANESCTAATAKARDLQSTHALGLKNLDLTDREISDLTDLPVSAVREMVKEAKKSSAAETVKSSDTGAAETPTSKPGSSSTDTDRVATDDRIAS</sequence>
<evidence type="ECO:0000256" key="1">
    <source>
        <dbReference type="SAM" id="MobiDB-lite"/>
    </source>
</evidence>
<dbReference type="EMBL" id="JAUTXY010000022">
    <property type="protein sequence ID" value="MEE2061805.1"/>
    <property type="molecule type" value="Genomic_DNA"/>
</dbReference>
<gene>
    <name evidence="2" type="ORF">Q7514_30200</name>
</gene>
<name>A0ABU7LJR3_9NOCA</name>
<feature type="compositionally biased region" description="Basic and acidic residues" evidence="1">
    <location>
        <begin position="119"/>
        <end position="131"/>
    </location>
</feature>
<feature type="compositionally biased region" description="Polar residues" evidence="1">
    <location>
        <begin position="94"/>
        <end position="118"/>
    </location>
</feature>
<keyword evidence="3" id="KW-1185">Reference proteome</keyword>